<feature type="compositionally biased region" description="Gly residues" evidence="2">
    <location>
        <begin position="407"/>
        <end position="416"/>
    </location>
</feature>
<evidence type="ECO:0000256" key="1">
    <source>
        <dbReference type="RuleBase" id="RU004003"/>
    </source>
</evidence>
<dbReference type="GO" id="GO:0009306">
    <property type="term" value="P:protein secretion"/>
    <property type="evidence" value="ECO:0007669"/>
    <property type="project" value="InterPro"/>
</dbReference>
<proteinExistence type="inferred from homology"/>
<feature type="domain" description="Type II/III secretion system secretin-like" evidence="3">
    <location>
        <begin position="474"/>
        <end position="647"/>
    </location>
</feature>
<feature type="region of interest" description="Disordered" evidence="2">
    <location>
        <begin position="346"/>
        <end position="420"/>
    </location>
</feature>
<dbReference type="GO" id="GO:0015627">
    <property type="term" value="C:type II protein secretion system complex"/>
    <property type="evidence" value="ECO:0007669"/>
    <property type="project" value="TreeGrafter"/>
</dbReference>
<feature type="region of interest" description="Disordered" evidence="2">
    <location>
        <begin position="230"/>
        <end position="267"/>
    </location>
</feature>
<keyword evidence="5" id="KW-1185">Reference proteome</keyword>
<name>A0A3S3QFE4_9BACT</name>
<dbReference type="PROSITE" id="PS51257">
    <property type="entry name" value="PROKAR_LIPOPROTEIN"/>
    <property type="match status" value="1"/>
</dbReference>
<feature type="compositionally biased region" description="Polar residues" evidence="2">
    <location>
        <begin position="346"/>
        <end position="369"/>
    </location>
</feature>
<organism evidence="4 5">
    <name type="scientific">Candidatus Electrothrix aarhusensis</name>
    <dbReference type="NCBI Taxonomy" id="1859131"/>
    <lineage>
        <taxon>Bacteria</taxon>
        <taxon>Pseudomonadati</taxon>
        <taxon>Thermodesulfobacteriota</taxon>
        <taxon>Desulfobulbia</taxon>
        <taxon>Desulfobulbales</taxon>
        <taxon>Desulfobulbaceae</taxon>
        <taxon>Candidatus Electrothrix</taxon>
    </lineage>
</organism>
<evidence type="ECO:0000313" key="5">
    <source>
        <dbReference type="Proteomes" id="UP000287853"/>
    </source>
</evidence>
<evidence type="ECO:0000259" key="3">
    <source>
        <dbReference type="Pfam" id="PF00263"/>
    </source>
</evidence>
<sequence length="647" mass="70144">MKSNTRLLHSVLAVTAATLLLCSCVGKKSEDESKQTARLAAPEKKQRTVIEPSLLPQRFQRAGYMINDDEVNAMLDSDASDDFQLKVGADITTHEPITLREAMKALVRNKKMSLSWASDVNQDLLVDIDLTANDNFYEAIDNILRQLDYFHEMQGSTLIIKYRETKQYQVAMPFIKQNYETQVGGDMFGNNEAMRTTKGSIKIDSEKNEFDMWENISKNLDVLISTWSATTTSPEESGGDIEKDQDKGDEAEEPAAQVSQRVSSTESSYTIDKPVGLITVHAPKSLQKRINDYLTTLERELYKQIIIEAKIIEVQLRDGSSLGINWNTILQSLNFTGGGIGVAQSYSKGTSESNQNGTSFSDTSTRTSGTSNDSISTNLSSSNDSTSSLASSSTSSSGEDSTSSGSGSTGSTGGTTGFSELSDISSTSNSIADVLTSGTTAASTLATLITGGASNAAAAGISLAAFSFDKFINALKQQGQTSVLSNPKISVMNGQPALITVGRNVTYIDNISTKLDKDTNVETYLIKTDRILSGVGLALSAVVKKNNDIVMNLVPVTSELAEDIEYMEIGSSRIGLPVVNIREMSTTVTVKNNSILVLGGLISETEISDGDFLYGTENMPYLKYLFGYEEKKKVKRELIILLRPRII</sequence>
<dbReference type="PANTHER" id="PTHR30332:SF17">
    <property type="entry name" value="TYPE IV PILIATION SYSTEM PROTEIN DR_0774-RELATED"/>
    <property type="match status" value="1"/>
</dbReference>
<protein>
    <submittedName>
        <fullName evidence="4">MSHA biogenesis protein MshL</fullName>
    </submittedName>
</protein>
<dbReference type="AlphaFoldDB" id="A0A3S3QFE4"/>
<accession>A0A3S3QFE4</accession>
<dbReference type="InterPro" id="IPR050810">
    <property type="entry name" value="Bact_Secretion_Sys_Channel"/>
</dbReference>
<gene>
    <name evidence="4" type="ORF">H206_00106</name>
</gene>
<feature type="compositionally biased region" description="Low complexity" evidence="2">
    <location>
        <begin position="370"/>
        <end position="406"/>
    </location>
</feature>
<evidence type="ECO:0000256" key="2">
    <source>
        <dbReference type="SAM" id="MobiDB-lite"/>
    </source>
</evidence>
<feature type="compositionally biased region" description="Polar residues" evidence="2">
    <location>
        <begin position="257"/>
        <end position="267"/>
    </location>
</feature>
<dbReference type="Proteomes" id="UP000287853">
    <property type="component" value="Unassembled WGS sequence"/>
</dbReference>
<comment type="caution">
    <text evidence="4">The sequence shown here is derived from an EMBL/GenBank/DDBJ whole genome shotgun (WGS) entry which is preliminary data.</text>
</comment>
<dbReference type="InterPro" id="IPR004846">
    <property type="entry name" value="T2SS/T3SS_dom"/>
</dbReference>
<dbReference type="Pfam" id="PF00263">
    <property type="entry name" value="Secretin"/>
    <property type="match status" value="1"/>
</dbReference>
<comment type="similarity">
    <text evidence="1">Belongs to the bacterial secretin family.</text>
</comment>
<reference evidence="4 5" key="1">
    <citation type="submission" date="2017-01" db="EMBL/GenBank/DDBJ databases">
        <title>The cable genome- insights into the physiology and evolution of filamentous bacteria capable of sulfide oxidation via long distance electron transfer.</title>
        <authorList>
            <person name="Schreiber L."/>
            <person name="Bjerg J.T."/>
            <person name="Boggild A."/>
            <person name="Van De Vossenberg J."/>
            <person name="Meysman F."/>
            <person name="Nielsen L.P."/>
            <person name="Schramm A."/>
            <person name="Kjeldsen K.U."/>
        </authorList>
    </citation>
    <scope>NUCLEOTIDE SEQUENCE [LARGE SCALE GENOMIC DNA]</scope>
    <source>
        <strain evidence="4">MCF</strain>
    </source>
</reference>
<evidence type="ECO:0000313" key="4">
    <source>
        <dbReference type="EMBL" id="RWX46036.1"/>
    </source>
</evidence>
<dbReference type="EMBL" id="MTKO01000070">
    <property type="protein sequence ID" value="RWX46036.1"/>
    <property type="molecule type" value="Genomic_DNA"/>
</dbReference>
<dbReference type="PANTHER" id="PTHR30332">
    <property type="entry name" value="PROBABLE GENERAL SECRETION PATHWAY PROTEIN D"/>
    <property type="match status" value="1"/>
</dbReference>